<dbReference type="InterPro" id="IPR017871">
    <property type="entry name" value="ABC_transporter-like_CS"/>
</dbReference>
<comment type="caution">
    <text evidence="6">The sequence shown here is derived from an EMBL/GenBank/DDBJ whole genome shotgun (WGS) entry which is preliminary data.</text>
</comment>
<feature type="region of interest" description="Disordered" evidence="4">
    <location>
        <begin position="253"/>
        <end position="274"/>
    </location>
</feature>
<dbReference type="PROSITE" id="PS00211">
    <property type="entry name" value="ABC_TRANSPORTER_1"/>
    <property type="match status" value="2"/>
</dbReference>
<evidence type="ECO:0000313" key="6">
    <source>
        <dbReference type="EMBL" id="MEY8246173.1"/>
    </source>
</evidence>
<dbReference type="InterPro" id="IPR003593">
    <property type="entry name" value="AAA+_ATPase"/>
</dbReference>
<keyword evidence="2" id="KW-0547">Nucleotide-binding</keyword>
<dbReference type="Gene3D" id="3.40.50.300">
    <property type="entry name" value="P-loop containing nucleotide triphosphate hydrolases"/>
    <property type="match status" value="2"/>
</dbReference>
<evidence type="ECO:0000259" key="5">
    <source>
        <dbReference type="PROSITE" id="PS50893"/>
    </source>
</evidence>
<evidence type="ECO:0000256" key="2">
    <source>
        <dbReference type="ARBA" id="ARBA00022741"/>
    </source>
</evidence>
<evidence type="ECO:0000256" key="4">
    <source>
        <dbReference type="SAM" id="MobiDB-lite"/>
    </source>
</evidence>
<dbReference type="InterPro" id="IPR027417">
    <property type="entry name" value="P-loop_NTPase"/>
</dbReference>
<accession>A0ABV4CXR0</accession>
<evidence type="ECO:0000256" key="3">
    <source>
        <dbReference type="ARBA" id="ARBA00022840"/>
    </source>
</evidence>
<dbReference type="Pfam" id="PF00005">
    <property type="entry name" value="ABC_tran"/>
    <property type="match status" value="2"/>
</dbReference>
<keyword evidence="1" id="KW-0677">Repeat</keyword>
<sequence>MGIIVNNLSYVLQDGTTILNHISFSISSKTKCALIGANGCGKSTLINILHGILAPTEGDISLSDTPYLVPQHYGQYNDYTVGEALGIQDKLTALKSILSGDSSNEAFEILGDCWTIEDDARNALDSWGLGHVHHNTVFSNLSGGEKTKAFLAGISLHNPRIILMDEPTNHLDEEARAVLYDFIDRYNGALLVVSHDRTLLDRFPDIIEVSGNGARRFPMSFGEYLETIGNENAALAENAEALKKELRKAKAKARKVAEQQQKQDARGRHHSEQKGLARISMGNLKNQAENCTAKLSGIHNEKISDLSKKVSEATSMINDPDRMAVDFCSSQTHAGKVLIESRCLNHSYTGNDNLWNDSLDFVIRSGDRIQVTGSNGSGKSTLMRIIMGNLLPSDGSIYRADNLKCVYLDQEYSLIDNNMTIAEQVQRFNRHSLPEHELNIRLNRFLFPASSWHKPCSALSGGEKMRLSLCCLMVADSTPDIIIADEPTNNLDLFNQEVLTETLEKYTGTLIVISHDSYFVKQLSLTSRIKL</sequence>
<organism evidence="6 7">
    <name type="scientific">Heminiphilus faecis</name>
    <dbReference type="NCBI Taxonomy" id="2601703"/>
    <lineage>
        <taxon>Bacteria</taxon>
        <taxon>Pseudomonadati</taxon>
        <taxon>Bacteroidota</taxon>
        <taxon>Bacteroidia</taxon>
        <taxon>Bacteroidales</taxon>
        <taxon>Muribaculaceae</taxon>
        <taxon>Heminiphilus</taxon>
    </lineage>
</organism>
<keyword evidence="7" id="KW-1185">Reference proteome</keyword>
<dbReference type="SMART" id="SM00382">
    <property type="entry name" value="AAA"/>
    <property type="match status" value="2"/>
</dbReference>
<dbReference type="GO" id="GO:0005524">
    <property type="term" value="F:ATP binding"/>
    <property type="evidence" value="ECO:0007669"/>
    <property type="project" value="UniProtKB-KW"/>
</dbReference>
<dbReference type="PANTHER" id="PTHR19211">
    <property type="entry name" value="ATP-BINDING TRANSPORT PROTEIN-RELATED"/>
    <property type="match status" value="1"/>
</dbReference>
<feature type="compositionally biased region" description="Basic and acidic residues" evidence="4">
    <location>
        <begin position="255"/>
        <end position="274"/>
    </location>
</feature>
<proteinExistence type="predicted"/>
<dbReference type="InterPro" id="IPR003439">
    <property type="entry name" value="ABC_transporter-like_ATP-bd"/>
</dbReference>
<feature type="domain" description="ABC transporter" evidence="5">
    <location>
        <begin position="3"/>
        <end position="237"/>
    </location>
</feature>
<dbReference type="RefSeq" id="WP_148464317.1">
    <property type="nucleotide sequence ID" value="NZ_JBCLPP010000035.1"/>
</dbReference>
<dbReference type="CDD" id="cd03221">
    <property type="entry name" value="ABCF_EF-3"/>
    <property type="match status" value="2"/>
</dbReference>
<dbReference type="EMBL" id="JBCLPP010000035">
    <property type="protein sequence ID" value="MEY8246173.1"/>
    <property type="molecule type" value="Genomic_DNA"/>
</dbReference>
<name>A0ABV4CXR0_9BACT</name>
<dbReference type="InterPro" id="IPR050611">
    <property type="entry name" value="ABCF"/>
</dbReference>
<evidence type="ECO:0000313" key="7">
    <source>
        <dbReference type="Proteomes" id="UP001565200"/>
    </source>
</evidence>
<evidence type="ECO:0000256" key="1">
    <source>
        <dbReference type="ARBA" id="ARBA00022737"/>
    </source>
</evidence>
<gene>
    <name evidence="6" type="ORF">AAK873_11190</name>
</gene>
<dbReference type="PANTHER" id="PTHR19211:SF6">
    <property type="entry name" value="BLL7188 PROTEIN"/>
    <property type="match status" value="1"/>
</dbReference>
<feature type="domain" description="ABC transporter" evidence="5">
    <location>
        <begin position="341"/>
        <end position="531"/>
    </location>
</feature>
<dbReference type="Proteomes" id="UP001565200">
    <property type="component" value="Unassembled WGS sequence"/>
</dbReference>
<dbReference type="SUPFAM" id="SSF52540">
    <property type="entry name" value="P-loop containing nucleoside triphosphate hydrolases"/>
    <property type="match status" value="2"/>
</dbReference>
<protein>
    <submittedName>
        <fullName evidence="6">ABC-F family ATP-binding cassette domain-containing protein</fullName>
    </submittedName>
</protein>
<keyword evidence="3 6" id="KW-0067">ATP-binding</keyword>
<dbReference type="PROSITE" id="PS50893">
    <property type="entry name" value="ABC_TRANSPORTER_2"/>
    <property type="match status" value="2"/>
</dbReference>
<reference evidence="6 7" key="1">
    <citation type="submission" date="2024-03" db="EMBL/GenBank/DDBJ databases">
        <title>Mouse gut bacterial collection (mGBC) of GemPharmatech.</title>
        <authorList>
            <person name="He Y."/>
            <person name="Dong L."/>
            <person name="Wu D."/>
            <person name="Gao X."/>
            <person name="Lin Z."/>
        </authorList>
    </citation>
    <scope>NUCLEOTIDE SEQUENCE [LARGE SCALE GENOMIC DNA]</scope>
    <source>
        <strain evidence="6 7">54-13</strain>
    </source>
</reference>